<proteinExistence type="predicted"/>
<organism evidence="2 3">
    <name type="scientific">Liquidambar formosana</name>
    <name type="common">Formosan gum</name>
    <dbReference type="NCBI Taxonomy" id="63359"/>
    <lineage>
        <taxon>Eukaryota</taxon>
        <taxon>Viridiplantae</taxon>
        <taxon>Streptophyta</taxon>
        <taxon>Embryophyta</taxon>
        <taxon>Tracheophyta</taxon>
        <taxon>Spermatophyta</taxon>
        <taxon>Magnoliopsida</taxon>
        <taxon>eudicotyledons</taxon>
        <taxon>Gunneridae</taxon>
        <taxon>Pentapetalae</taxon>
        <taxon>Saxifragales</taxon>
        <taxon>Altingiaceae</taxon>
        <taxon>Liquidambar</taxon>
    </lineage>
</organism>
<sequence length="188" mass="22374">MDEDSKWFKRLFPLAFVVVDSETEDNWRWFFENLLEIVGDDRQITFISDRNNGLKSALPKVFPTAYYAYCLHHLKINLRDKVRGHKSYKLSEGKEQVGYFLNDCPFQCWANAYFQGQRYGEMCLNVAESFNAWIKEARFLPITNLVDMIRSQIMGQMCTRRLEASSWNIVLYLKIDERLDEELDKRRT</sequence>
<keyword evidence="3" id="KW-1185">Reference proteome</keyword>
<evidence type="ECO:0000313" key="3">
    <source>
        <dbReference type="Proteomes" id="UP001415857"/>
    </source>
</evidence>
<dbReference type="AlphaFoldDB" id="A0AAP0S9H8"/>
<dbReference type="EMBL" id="JBBPBK010000002">
    <property type="protein sequence ID" value="KAK9289579.1"/>
    <property type="molecule type" value="Genomic_DNA"/>
</dbReference>
<evidence type="ECO:0000313" key="2">
    <source>
        <dbReference type="EMBL" id="KAK9289579.1"/>
    </source>
</evidence>
<dbReference type="Pfam" id="PF10551">
    <property type="entry name" value="MULE"/>
    <property type="match status" value="1"/>
</dbReference>
<dbReference type="InterPro" id="IPR018289">
    <property type="entry name" value="MULE_transposase_dom"/>
</dbReference>
<dbReference type="PANTHER" id="PTHR31973:SF187">
    <property type="entry name" value="MUTATOR TRANSPOSASE MUDRA PROTEIN"/>
    <property type="match status" value="1"/>
</dbReference>
<dbReference type="PANTHER" id="PTHR31973">
    <property type="entry name" value="POLYPROTEIN, PUTATIVE-RELATED"/>
    <property type="match status" value="1"/>
</dbReference>
<accession>A0AAP0S9H8</accession>
<feature type="domain" description="MULE transposase" evidence="1">
    <location>
        <begin position="9"/>
        <end position="75"/>
    </location>
</feature>
<evidence type="ECO:0000259" key="1">
    <source>
        <dbReference type="Pfam" id="PF10551"/>
    </source>
</evidence>
<comment type="caution">
    <text evidence="2">The sequence shown here is derived from an EMBL/GenBank/DDBJ whole genome shotgun (WGS) entry which is preliminary data.</text>
</comment>
<gene>
    <name evidence="2" type="ORF">L1049_007735</name>
</gene>
<dbReference type="Proteomes" id="UP001415857">
    <property type="component" value="Unassembled WGS sequence"/>
</dbReference>
<reference evidence="2 3" key="1">
    <citation type="journal article" date="2024" name="Plant J.">
        <title>Genome sequences and population genomics reveal climatic adaptation and genomic divergence between two closely related sweetgum species.</title>
        <authorList>
            <person name="Xu W.Q."/>
            <person name="Ren C.Q."/>
            <person name="Zhang X.Y."/>
            <person name="Comes H.P."/>
            <person name="Liu X.H."/>
            <person name="Li Y.G."/>
            <person name="Kettle C.J."/>
            <person name="Jalonen R."/>
            <person name="Gaisberger H."/>
            <person name="Ma Y.Z."/>
            <person name="Qiu Y.X."/>
        </authorList>
    </citation>
    <scope>NUCLEOTIDE SEQUENCE [LARGE SCALE GENOMIC DNA]</scope>
    <source>
        <strain evidence="2">Hangzhou</strain>
    </source>
</reference>
<name>A0AAP0S9H8_LIQFO</name>
<protein>
    <recommendedName>
        <fullName evidence="1">MULE transposase domain-containing protein</fullName>
    </recommendedName>
</protein>